<evidence type="ECO:0000313" key="2">
    <source>
        <dbReference type="Proteomes" id="UP000092460"/>
    </source>
</evidence>
<evidence type="ECO:0000313" key="1">
    <source>
        <dbReference type="EnsemblMetazoa" id="GPPI031174-PA"/>
    </source>
</evidence>
<dbReference type="VEuPathDB" id="VectorBase:GPPI031174"/>
<reference evidence="2" key="1">
    <citation type="submission" date="2015-01" db="EMBL/GenBank/DDBJ databases">
        <authorList>
            <person name="Aksoy S."/>
            <person name="Warren W."/>
            <person name="Wilson R.K."/>
        </authorList>
    </citation>
    <scope>NUCLEOTIDE SEQUENCE [LARGE SCALE GENOMIC DNA]</scope>
    <source>
        <strain evidence="2">IAEA</strain>
    </source>
</reference>
<sequence length="125" mass="14204">MLLSLLFYDGKGSTTLALPRMYRISSMMQTLKVMTGEDIKFFASWKSHKNYVVALSITEAESMSTSNAAKENIYIKRLLNKLECNIKGPVIIKDDNQSAMTITTDSVMHESGKHIEIKFHRDLLQ</sequence>
<name>A0A1B0BIF0_9MUSC</name>
<dbReference type="PANTHER" id="PTHR11439:SF483">
    <property type="entry name" value="PEPTIDE SYNTHASE GLIP-LIKE, PUTATIVE (AFU_ORTHOLOGUE AFUA_3G12920)-RELATED"/>
    <property type="match status" value="1"/>
</dbReference>
<reference evidence="1" key="2">
    <citation type="submission" date="2020-05" db="UniProtKB">
        <authorList>
            <consortium name="EnsemblMetazoa"/>
        </authorList>
    </citation>
    <scope>IDENTIFICATION</scope>
    <source>
        <strain evidence="1">IAEA</strain>
    </source>
</reference>
<proteinExistence type="predicted"/>
<organism evidence="1 2">
    <name type="scientific">Glossina palpalis gambiensis</name>
    <dbReference type="NCBI Taxonomy" id="67801"/>
    <lineage>
        <taxon>Eukaryota</taxon>
        <taxon>Metazoa</taxon>
        <taxon>Ecdysozoa</taxon>
        <taxon>Arthropoda</taxon>
        <taxon>Hexapoda</taxon>
        <taxon>Insecta</taxon>
        <taxon>Pterygota</taxon>
        <taxon>Neoptera</taxon>
        <taxon>Endopterygota</taxon>
        <taxon>Diptera</taxon>
        <taxon>Brachycera</taxon>
        <taxon>Muscomorpha</taxon>
        <taxon>Hippoboscoidea</taxon>
        <taxon>Glossinidae</taxon>
        <taxon>Glossina</taxon>
    </lineage>
</organism>
<keyword evidence="2" id="KW-1185">Reference proteome</keyword>
<dbReference type="PANTHER" id="PTHR11439">
    <property type="entry name" value="GAG-POL-RELATED RETROTRANSPOSON"/>
    <property type="match status" value="1"/>
</dbReference>
<accession>A0A1B0BIF0</accession>
<dbReference type="EMBL" id="JXJN01014938">
    <property type="status" value="NOT_ANNOTATED_CDS"/>
    <property type="molecule type" value="Genomic_DNA"/>
</dbReference>
<dbReference type="STRING" id="67801.A0A1B0BIF0"/>
<dbReference type="CDD" id="cd09272">
    <property type="entry name" value="RNase_HI_RT_Ty1"/>
    <property type="match status" value="1"/>
</dbReference>
<dbReference type="Proteomes" id="UP000092460">
    <property type="component" value="Unassembled WGS sequence"/>
</dbReference>
<protein>
    <submittedName>
        <fullName evidence="1">Uncharacterized protein</fullName>
    </submittedName>
</protein>
<dbReference type="EnsemblMetazoa" id="GPPI031174-RA">
    <property type="protein sequence ID" value="GPPI031174-PA"/>
    <property type="gene ID" value="GPPI031174"/>
</dbReference>
<dbReference type="AlphaFoldDB" id="A0A1B0BIF0"/>